<proteinExistence type="predicted"/>
<dbReference type="OrthoDB" id="10258297at2759"/>
<evidence type="ECO:0000256" key="1">
    <source>
        <dbReference type="SAM" id="MobiDB-lite"/>
    </source>
</evidence>
<dbReference type="PANTHER" id="PTHR31057">
    <property type="entry name" value="E3 UFM1-PROTEIN LIGASE 1"/>
    <property type="match status" value="1"/>
</dbReference>
<dbReference type="GO" id="GO:0034976">
    <property type="term" value="P:response to endoplasmic reticulum stress"/>
    <property type="evidence" value="ECO:0007669"/>
    <property type="project" value="TreeGrafter"/>
</dbReference>
<dbReference type="PANTHER" id="PTHR31057:SF0">
    <property type="entry name" value="E3 UFM1-PROTEIN LIGASE 1"/>
    <property type="match status" value="1"/>
</dbReference>
<sequence>MQAILELQRQLKAVQQSKGAQANKLNERNVVDIIRKLLEDNKIKLIYTQDGKEYLTNEQLEKEIKELLQESGGRLSVLEIPSHLGVNIDVVERSVDQIVKKNKLNLINGQLISEIYIDLIMEEVYEMLSDKGLLVLQELTTKYNLPLDFIKESIQHRMEYSLPQGCQLQGNSLMTKTFAERQVCKVRGILRGVTRPVALSAIATQFKVEEQKLKNITDQLIKESQIKGKIQQGLFIPQAFTQMQEGACRAFYQQNRYIEYQMLSKLQVQKPREFIEQVIGKDKGNFLANFYISKDFVQQIEGQVQEIVENGSYLDLSHIVPSPFRDQDIQDLVNIVGDQCRLLSSNQHIVSEKFIQKCLEEFKVSSEQIAIKNIKKGIKPQTEEQKKTQQVQSTNKKGKGGGGKGGKKKGRQQDDNDEEVKEITVEDQLQINITEDMIKETLSSSSNFVEFKDTPNRDDYLFDTLAEFLHIPLNKQYQMIFIEVFARQSTKQNASVNKNLEQEVEENFQTLQFMFKQLELLRKIMTQNDKEKEFDVISAPVKAHWCKTDAQVMLNKLTMVQAFYNNVDLNNLALSKDPKTQQNTVLNANDRKTVAKQFQKHVTAIFEQAGLYLSNKNFDDFMTHLSDNIKNLGARIKQTDKKIEKKIKDQLSKELKDQITVDKIESPLFDFRSLLIIILNNRLLESGVYLNLPNEEWACKIMTNLLINHGIESNMDEKKKDDLVQATQYYSLHCWTKSEDKEKITEIKEQSQNLLLELIK</sequence>
<gene>
    <name evidence="3" type="primary">Contig11929.g12767</name>
    <name evidence="3" type="ORF">STYLEM_17444</name>
</gene>
<protein>
    <recommendedName>
        <fullName evidence="2">E3 UFM1-protein ligase 1-like N-terminal domain-containing protein</fullName>
    </recommendedName>
</protein>
<evidence type="ECO:0000313" key="3">
    <source>
        <dbReference type="EMBL" id="CDW88324.1"/>
    </source>
</evidence>
<dbReference type="OMA" id="ECHEVNT"/>
<dbReference type="InterPro" id="IPR056579">
    <property type="entry name" value="Ufl1_N"/>
</dbReference>
<dbReference type="InterPro" id="IPR018611">
    <property type="entry name" value="Ufl1"/>
</dbReference>
<name>A0A078B194_STYLE</name>
<dbReference type="InParanoid" id="A0A078B194"/>
<evidence type="ECO:0000313" key="4">
    <source>
        <dbReference type="Proteomes" id="UP000039865"/>
    </source>
</evidence>
<accession>A0A078B194</accession>
<dbReference type="Proteomes" id="UP000039865">
    <property type="component" value="Unassembled WGS sequence"/>
</dbReference>
<dbReference type="Pfam" id="PF25870">
    <property type="entry name" value="WHD_UFL1_5th"/>
    <property type="match status" value="1"/>
</dbReference>
<dbReference type="GO" id="GO:0061666">
    <property type="term" value="F:UFM1 ligase activity"/>
    <property type="evidence" value="ECO:0007669"/>
    <property type="project" value="InterPro"/>
</dbReference>
<dbReference type="AlphaFoldDB" id="A0A078B194"/>
<feature type="domain" description="E3 UFM1-protein ligase 1-like N-terminal" evidence="2">
    <location>
        <begin position="4"/>
        <end position="275"/>
    </location>
</feature>
<dbReference type="EMBL" id="CCKQ01016451">
    <property type="protein sequence ID" value="CDW88324.1"/>
    <property type="molecule type" value="Genomic_DNA"/>
</dbReference>
<evidence type="ECO:0000259" key="2">
    <source>
        <dbReference type="Pfam" id="PF09743"/>
    </source>
</evidence>
<dbReference type="GO" id="GO:1990592">
    <property type="term" value="P:protein K69-linked ufmylation"/>
    <property type="evidence" value="ECO:0007669"/>
    <property type="project" value="TreeGrafter"/>
</dbReference>
<dbReference type="Pfam" id="PF09743">
    <property type="entry name" value="E3_UFM1_ligase"/>
    <property type="match status" value="1"/>
</dbReference>
<organism evidence="3 4">
    <name type="scientific">Stylonychia lemnae</name>
    <name type="common">Ciliate</name>
    <dbReference type="NCBI Taxonomy" id="5949"/>
    <lineage>
        <taxon>Eukaryota</taxon>
        <taxon>Sar</taxon>
        <taxon>Alveolata</taxon>
        <taxon>Ciliophora</taxon>
        <taxon>Intramacronucleata</taxon>
        <taxon>Spirotrichea</taxon>
        <taxon>Stichotrichia</taxon>
        <taxon>Sporadotrichida</taxon>
        <taxon>Oxytrichidae</taxon>
        <taxon>Stylonychinae</taxon>
        <taxon>Stylonychia</taxon>
    </lineage>
</organism>
<dbReference type="GO" id="GO:0005789">
    <property type="term" value="C:endoplasmic reticulum membrane"/>
    <property type="evidence" value="ECO:0007669"/>
    <property type="project" value="TreeGrafter"/>
</dbReference>
<feature type="region of interest" description="Disordered" evidence="1">
    <location>
        <begin position="380"/>
        <end position="421"/>
    </location>
</feature>
<keyword evidence="4" id="KW-1185">Reference proteome</keyword>
<dbReference type="GO" id="GO:0032434">
    <property type="term" value="P:regulation of proteasomal ubiquitin-dependent protein catabolic process"/>
    <property type="evidence" value="ECO:0007669"/>
    <property type="project" value="TreeGrafter"/>
</dbReference>
<reference evidence="3 4" key="1">
    <citation type="submission" date="2014-06" db="EMBL/GenBank/DDBJ databases">
        <authorList>
            <person name="Swart Estienne"/>
        </authorList>
    </citation>
    <scope>NUCLEOTIDE SEQUENCE [LARGE SCALE GENOMIC DNA]</scope>
    <source>
        <strain evidence="3 4">130c</strain>
    </source>
</reference>